<accession>A0A067TBH6</accession>
<dbReference type="Proteomes" id="UP000027222">
    <property type="component" value="Unassembled WGS sequence"/>
</dbReference>
<organism evidence="1 2">
    <name type="scientific">Galerina marginata (strain CBS 339.88)</name>
    <dbReference type="NCBI Taxonomy" id="685588"/>
    <lineage>
        <taxon>Eukaryota</taxon>
        <taxon>Fungi</taxon>
        <taxon>Dikarya</taxon>
        <taxon>Basidiomycota</taxon>
        <taxon>Agaricomycotina</taxon>
        <taxon>Agaricomycetes</taxon>
        <taxon>Agaricomycetidae</taxon>
        <taxon>Agaricales</taxon>
        <taxon>Agaricineae</taxon>
        <taxon>Strophariaceae</taxon>
        <taxon>Galerina</taxon>
    </lineage>
</organism>
<reference evidence="2" key="1">
    <citation type="journal article" date="2014" name="Proc. Natl. Acad. Sci. U.S.A.">
        <title>Extensive sampling of basidiomycete genomes demonstrates inadequacy of the white-rot/brown-rot paradigm for wood decay fungi.</title>
        <authorList>
            <person name="Riley R."/>
            <person name="Salamov A.A."/>
            <person name="Brown D.W."/>
            <person name="Nagy L.G."/>
            <person name="Floudas D."/>
            <person name="Held B.W."/>
            <person name="Levasseur A."/>
            <person name="Lombard V."/>
            <person name="Morin E."/>
            <person name="Otillar R."/>
            <person name="Lindquist E.A."/>
            <person name="Sun H."/>
            <person name="LaButti K.M."/>
            <person name="Schmutz J."/>
            <person name="Jabbour D."/>
            <person name="Luo H."/>
            <person name="Baker S.E."/>
            <person name="Pisabarro A.G."/>
            <person name="Walton J.D."/>
            <person name="Blanchette R.A."/>
            <person name="Henrissat B."/>
            <person name="Martin F."/>
            <person name="Cullen D."/>
            <person name="Hibbett D.S."/>
            <person name="Grigoriev I.V."/>
        </authorList>
    </citation>
    <scope>NUCLEOTIDE SEQUENCE [LARGE SCALE GENOMIC DNA]</scope>
    <source>
        <strain evidence="2">CBS 339.88</strain>
    </source>
</reference>
<evidence type="ECO:0000313" key="1">
    <source>
        <dbReference type="EMBL" id="KDR80555.1"/>
    </source>
</evidence>
<dbReference type="HOGENOM" id="CLU_1927770_0_0_1"/>
<name>A0A067TBH6_GALM3</name>
<dbReference type="AlphaFoldDB" id="A0A067TBH6"/>
<gene>
    <name evidence="1" type="ORF">GALMADRAFT_1091171</name>
</gene>
<protein>
    <submittedName>
        <fullName evidence="1">Uncharacterized protein</fullName>
    </submittedName>
</protein>
<sequence length="131" mass="14206">MPMLLSASSIMKRVGFFPFSLPVRATLQPSSRPFRSCISVLQTVLSLDRLYQQSLTNGLCLPVRHGPHAPHPSASTDVSFLSVTLSPPTSNLAKSLHVVVPPSPSRITSTSSFLPRFGSSWDLNVIIAHLL</sequence>
<dbReference type="EMBL" id="KL142371">
    <property type="protein sequence ID" value="KDR80555.1"/>
    <property type="molecule type" value="Genomic_DNA"/>
</dbReference>
<keyword evidence="2" id="KW-1185">Reference proteome</keyword>
<evidence type="ECO:0000313" key="2">
    <source>
        <dbReference type="Proteomes" id="UP000027222"/>
    </source>
</evidence>
<proteinExistence type="predicted"/>